<evidence type="ECO:0000256" key="6">
    <source>
        <dbReference type="SAM" id="MobiDB-lite"/>
    </source>
</evidence>
<keyword evidence="10" id="KW-1185">Reference proteome</keyword>
<keyword evidence="3" id="KW-0238">DNA-binding</keyword>
<evidence type="ECO:0000259" key="7">
    <source>
        <dbReference type="PROSITE" id="PS50090"/>
    </source>
</evidence>
<dbReference type="PROSITE" id="PS50090">
    <property type="entry name" value="MYB_LIKE"/>
    <property type="match status" value="1"/>
</dbReference>
<feature type="region of interest" description="Disordered" evidence="6">
    <location>
        <begin position="1"/>
        <end position="28"/>
    </location>
</feature>
<dbReference type="SMART" id="SM00717">
    <property type="entry name" value="SANT"/>
    <property type="match status" value="1"/>
</dbReference>
<accession>A0A4S8KEL7</accession>
<dbReference type="GO" id="GO:0048731">
    <property type="term" value="P:system development"/>
    <property type="evidence" value="ECO:0007669"/>
    <property type="project" value="UniProtKB-ARBA"/>
</dbReference>
<proteinExistence type="predicted"/>
<dbReference type="Pfam" id="PF00249">
    <property type="entry name" value="Myb_DNA-binding"/>
    <property type="match status" value="1"/>
</dbReference>
<keyword evidence="5" id="KW-0539">Nucleus</keyword>
<evidence type="ECO:0000259" key="8">
    <source>
        <dbReference type="PROSITE" id="PS51294"/>
    </source>
</evidence>
<dbReference type="GO" id="GO:0009653">
    <property type="term" value="P:anatomical structure morphogenesis"/>
    <property type="evidence" value="ECO:0007669"/>
    <property type="project" value="UniProtKB-ARBA"/>
</dbReference>
<dbReference type="PANTHER" id="PTHR47998:SF93">
    <property type="entry name" value="MYB-LIKE TRANSCRIPTION FACTOR ETC1"/>
    <property type="match status" value="1"/>
</dbReference>
<keyword evidence="2" id="KW-0805">Transcription regulation</keyword>
<dbReference type="AlphaFoldDB" id="A0A4S8KEL7"/>
<dbReference type="InterPro" id="IPR009057">
    <property type="entry name" value="Homeodomain-like_sf"/>
</dbReference>
<dbReference type="FunFam" id="1.10.10.60:FF:000160">
    <property type="entry name" value="MYB-like transcription factor"/>
    <property type="match status" value="1"/>
</dbReference>
<evidence type="ECO:0000256" key="3">
    <source>
        <dbReference type="ARBA" id="ARBA00023125"/>
    </source>
</evidence>
<organism evidence="9 10">
    <name type="scientific">Musa balbisiana</name>
    <name type="common">Banana</name>
    <dbReference type="NCBI Taxonomy" id="52838"/>
    <lineage>
        <taxon>Eukaryota</taxon>
        <taxon>Viridiplantae</taxon>
        <taxon>Streptophyta</taxon>
        <taxon>Embryophyta</taxon>
        <taxon>Tracheophyta</taxon>
        <taxon>Spermatophyta</taxon>
        <taxon>Magnoliopsida</taxon>
        <taxon>Liliopsida</taxon>
        <taxon>Zingiberales</taxon>
        <taxon>Musaceae</taxon>
        <taxon>Musa</taxon>
    </lineage>
</organism>
<evidence type="ECO:0000256" key="5">
    <source>
        <dbReference type="ARBA" id="ARBA00023242"/>
    </source>
</evidence>
<dbReference type="GO" id="GO:0006355">
    <property type="term" value="P:regulation of DNA-templated transcription"/>
    <property type="evidence" value="ECO:0007669"/>
    <property type="project" value="TreeGrafter"/>
</dbReference>
<dbReference type="Gene3D" id="1.10.10.60">
    <property type="entry name" value="Homeodomain-like"/>
    <property type="match status" value="1"/>
</dbReference>
<evidence type="ECO:0000313" key="10">
    <source>
        <dbReference type="Proteomes" id="UP000317650"/>
    </source>
</evidence>
<evidence type="ECO:0000256" key="2">
    <source>
        <dbReference type="ARBA" id="ARBA00023015"/>
    </source>
</evidence>
<dbReference type="InterPro" id="IPR017930">
    <property type="entry name" value="Myb_dom"/>
</dbReference>
<dbReference type="PANTHER" id="PTHR47998">
    <property type="entry name" value="TRANSCRIPTION FACTOR MYB51-LIKE ISOFORM X1"/>
    <property type="match status" value="1"/>
</dbReference>
<comment type="subcellular location">
    <subcellularLocation>
        <location evidence="1">Nucleus</location>
    </subcellularLocation>
</comment>
<evidence type="ECO:0000256" key="1">
    <source>
        <dbReference type="ARBA" id="ARBA00004123"/>
    </source>
</evidence>
<name>A0A4S8KEL7_MUSBA</name>
<dbReference type="SUPFAM" id="SSF46689">
    <property type="entry name" value="Homeodomain-like"/>
    <property type="match status" value="1"/>
</dbReference>
<dbReference type="GO" id="GO:0000976">
    <property type="term" value="F:transcription cis-regulatory region binding"/>
    <property type="evidence" value="ECO:0007669"/>
    <property type="project" value="TreeGrafter"/>
</dbReference>
<dbReference type="GO" id="GO:0030154">
    <property type="term" value="P:cell differentiation"/>
    <property type="evidence" value="ECO:0007669"/>
    <property type="project" value="UniProtKB-ARBA"/>
</dbReference>
<evidence type="ECO:0000313" key="9">
    <source>
        <dbReference type="EMBL" id="THU73690.1"/>
    </source>
</evidence>
<dbReference type="Proteomes" id="UP000317650">
    <property type="component" value="Chromosome 4"/>
</dbReference>
<evidence type="ECO:0000256" key="4">
    <source>
        <dbReference type="ARBA" id="ARBA00023163"/>
    </source>
</evidence>
<dbReference type="InterPro" id="IPR015495">
    <property type="entry name" value="Myb_TF_plants"/>
</dbReference>
<dbReference type="PROSITE" id="PS51294">
    <property type="entry name" value="HTH_MYB"/>
    <property type="match status" value="1"/>
</dbReference>
<dbReference type="GO" id="GO:0090558">
    <property type="term" value="P:plant epidermis development"/>
    <property type="evidence" value="ECO:0007669"/>
    <property type="project" value="UniProtKB-ARBA"/>
</dbReference>
<keyword evidence="4" id="KW-0804">Transcription</keyword>
<feature type="domain" description="Myb-like" evidence="7">
    <location>
        <begin position="60"/>
        <end position="98"/>
    </location>
</feature>
<sequence>MEGEAGRKAKEKAGELKQAAAQAVAGRDGSSCKALAEVVQYWKDNEVTGEVTERKLTDMSEEEVDLIYRMHRLVGDRWELIAGRIPGRTPEEIKRFWKMKNDPCFAEKGLKRKRAVEGAVAEVQNQK</sequence>
<feature type="domain" description="HTH myb-type" evidence="8">
    <location>
        <begin position="60"/>
        <end position="105"/>
    </location>
</feature>
<dbReference type="EMBL" id="PYDT01000001">
    <property type="protein sequence ID" value="THU73690.1"/>
    <property type="molecule type" value="Genomic_DNA"/>
</dbReference>
<reference evidence="9 10" key="1">
    <citation type="journal article" date="2019" name="Nat. Plants">
        <title>Genome sequencing of Musa balbisiana reveals subgenome evolution and function divergence in polyploid bananas.</title>
        <authorList>
            <person name="Yao X."/>
        </authorList>
    </citation>
    <scope>NUCLEOTIDE SEQUENCE [LARGE SCALE GENOMIC DNA]</scope>
    <source>
        <strain evidence="10">cv. DH-PKW</strain>
        <tissue evidence="9">Leaves</tissue>
    </source>
</reference>
<feature type="compositionally biased region" description="Basic and acidic residues" evidence="6">
    <location>
        <begin position="1"/>
        <end position="15"/>
    </location>
</feature>
<protein>
    <submittedName>
        <fullName evidence="9">Uncharacterized protein</fullName>
    </submittedName>
</protein>
<comment type="caution">
    <text evidence="9">The sequence shown here is derived from an EMBL/GenBank/DDBJ whole genome shotgun (WGS) entry which is preliminary data.</text>
</comment>
<gene>
    <name evidence="9" type="ORF">C4D60_Mb04t25550</name>
</gene>
<dbReference type="InterPro" id="IPR001005">
    <property type="entry name" value="SANT/Myb"/>
</dbReference>
<dbReference type="CDD" id="cd00167">
    <property type="entry name" value="SANT"/>
    <property type="match status" value="1"/>
</dbReference>
<dbReference type="GO" id="GO:0005634">
    <property type="term" value="C:nucleus"/>
    <property type="evidence" value="ECO:0007669"/>
    <property type="project" value="UniProtKB-SubCell"/>
</dbReference>